<dbReference type="AlphaFoldDB" id="A0A0B7FDQ8"/>
<feature type="compositionally biased region" description="Basic residues" evidence="1">
    <location>
        <begin position="98"/>
        <end position="115"/>
    </location>
</feature>
<feature type="compositionally biased region" description="Polar residues" evidence="1">
    <location>
        <begin position="57"/>
        <end position="68"/>
    </location>
</feature>
<evidence type="ECO:0000256" key="1">
    <source>
        <dbReference type="SAM" id="MobiDB-lite"/>
    </source>
</evidence>
<reference evidence="2 3" key="1">
    <citation type="submission" date="2014-11" db="EMBL/GenBank/DDBJ databases">
        <authorList>
            <person name="Wibberg Daniel"/>
        </authorList>
    </citation>
    <scope>NUCLEOTIDE SEQUENCE [LARGE SCALE GENOMIC DNA]</scope>
    <source>
        <strain evidence="2">Rhizoctonia solani AG1-IB 7/3/14</strain>
    </source>
</reference>
<feature type="compositionally biased region" description="Basic residues" evidence="1">
    <location>
        <begin position="215"/>
        <end position="240"/>
    </location>
</feature>
<feature type="compositionally biased region" description="Polar residues" evidence="1">
    <location>
        <begin position="81"/>
        <end position="97"/>
    </location>
</feature>
<name>A0A0B7FDQ8_THACB</name>
<feature type="compositionally biased region" description="Polar residues" evidence="1">
    <location>
        <begin position="242"/>
        <end position="254"/>
    </location>
</feature>
<feature type="compositionally biased region" description="Polar residues" evidence="1">
    <location>
        <begin position="488"/>
        <end position="499"/>
    </location>
</feature>
<evidence type="ECO:0000313" key="2">
    <source>
        <dbReference type="EMBL" id="CEL55740.1"/>
    </source>
</evidence>
<feature type="region of interest" description="Disordered" evidence="1">
    <location>
        <begin position="147"/>
        <end position="259"/>
    </location>
</feature>
<sequence length="510" mass="56300">MKSRQSVPLLRRSSRIRAARLRSNPTTVTTNAATTTDSVSTPRNPSPAPTQAEKSLESLTSESQQPNEKQFRTRLALEESFASQMTLDEIPSTAQKASSKRQHNPTTYKRQRTMRTRSASVISGRQFASPATIPSSVLNQSAPLSQFVPSSTPASQVALDSEPFPAPDQTEDLPAAPSQPVLYPAPGQPASPSQSSSFNVTQSSTHSCSPIPAHLSHRRKRRRRLPPLKNRLAKIARPRLARQSSPEMTPQSPVLPQMDQDEEYGGEEIMREDEEVKPAPVNVIQRRLAAPENFTIPDLKDLVGYKTQTQPPRTPAPRFILPQNTVRPLRSAHGSKSPCKRKPVHTPRLNFVALEAHREQATTRSGNTAMKPLLTPQTSPVRKNPIFPQRGETEDPVQNFSSRLPEPSPSRVLVEATPEIEEPAPKLPSIMDVVSACLTPEPEVEAKPARSLAPMSELYDNLMKLAKSAERMGRPVIPESSSLKRKIQSTLTPQLSFEATQPRKVAKLHE</sequence>
<feature type="compositionally biased region" description="Low complexity" evidence="1">
    <location>
        <begin position="184"/>
        <end position="207"/>
    </location>
</feature>
<keyword evidence="3" id="KW-1185">Reference proteome</keyword>
<gene>
    <name evidence="2" type="ORF">RSOLAG1IB_01752</name>
</gene>
<protein>
    <submittedName>
        <fullName evidence="2">Uncharacterized protein</fullName>
    </submittedName>
</protein>
<evidence type="ECO:0000313" key="3">
    <source>
        <dbReference type="Proteomes" id="UP000059188"/>
    </source>
</evidence>
<organism evidence="2 3">
    <name type="scientific">Thanatephorus cucumeris (strain AG1-IB / isolate 7/3/14)</name>
    <name type="common">Lettuce bottom rot fungus</name>
    <name type="synonym">Rhizoctonia solani</name>
    <dbReference type="NCBI Taxonomy" id="1108050"/>
    <lineage>
        <taxon>Eukaryota</taxon>
        <taxon>Fungi</taxon>
        <taxon>Dikarya</taxon>
        <taxon>Basidiomycota</taxon>
        <taxon>Agaricomycotina</taxon>
        <taxon>Agaricomycetes</taxon>
        <taxon>Cantharellales</taxon>
        <taxon>Ceratobasidiaceae</taxon>
        <taxon>Rhizoctonia</taxon>
        <taxon>Rhizoctonia solani AG-1</taxon>
    </lineage>
</organism>
<dbReference type="Proteomes" id="UP000059188">
    <property type="component" value="Unassembled WGS sequence"/>
</dbReference>
<feature type="compositionally biased region" description="Low complexity" evidence="1">
    <location>
        <begin position="21"/>
        <end position="41"/>
    </location>
</feature>
<accession>A0A0B7FDQ8</accession>
<feature type="region of interest" description="Disordered" evidence="1">
    <location>
        <begin position="360"/>
        <end position="410"/>
    </location>
</feature>
<feature type="region of interest" description="Disordered" evidence="1">
    <location>
        <begin position="1"/>
        <end position="127"/>
    </location>
</feature>
<feature type="region of interest" description="Disordered" evidence="1">
    <location>
        <begin position="473"/>
        <end position="510"/>
    </location>
</feature>
<proteinExistence type="predicted"/>
<dbReference type="EMBL" id="LN679101">
    <property type="protein sequence ID" value="CEL55740.1"/>
    <property type="molecule type" value="Genomic_DNA"/>
</dbReference>
<dbReference type="OrthoDB" id="3220915at2759"/>